<dbReference type="Proteomes" id="UP000269019">
    <property type="component" value="Chromosome"/>
</dbReference>
<dbReference type="SUPFAM" id="SSF56214">
    <property type="entry name" value="4'-phosphopantetheinyl transferase"/>
    <property type="match status" value="1"/>
</dbReference>
<reference evidence="5 6" key="1">
    <citation type="submission" date="2018-11" db="EMBL/GenBank/DDBJ databases">
        <authorList>
            <person name="Kleinhagauer T."/>
            <person name="Glaeser S.P."/>
            <person name="Spergser J."/>
            <person name="Ruckert C."/>
            <person name="Kaempfer P."/>
            <person name="Busse H.-J."/>
        </authorList>
    </citation>
    <scope>NUCLEOTIDE SEQUENCE [LARGE SCALE GENOMIC DNA]</scope>
    <source>
        <strain evidence="5 6">200CH</strain>
    </source>
</reference>
<dbReference type="GO" id="GO:0000287">
    <property type="term" value="F:magnesium ion binding"/>
    <property type="evidence" value="ECO:0007669"/>
    <property type="project" value="InterPro"/>
</dbReference>
<dbReference type="InterPro" id="IPR004568">
    <property type="entry name" value="Ppantetheine-prot_Trfase_dom"/>
</dbReference>
<feature type="domain" description="4'-phosphopantetheinyl transferase" evidence="4">
    <location>
        <begin position="9"/>
        <end position="108"/>
    </location>
</feature>
<dbReference type="AlphaFoldDB" id="A0A3G6JDD2"/>
<keyword evidence="2" id="KW-0479">Metal-binding</keyword>
<accession>A0A3G6JDD2</accession>
<name>A0A3G6JDD2_9CORY</name>
<dbReference type="KEGG" id="ccho:CCHOA_08900"/>
<evidence type="ECO:0000259" key="4">
    <source>
        <dbReference type="Pfam" id="PF01648"/>
    </source>
</evidence>
<dbReference type="EC" id="2.7.8.7" evidence="5"/>
<dbReference type="Gene3D" id="3.90.470.20">
    <property type="entry name" value="4'-phosphopantetheinyl transferase domain"/>
    <property type="match status" value="1"/>
</dbReference>
<keyword evidence="6" id="KW-1185">Reference proteome</keyword>
<dbReference type="NCBIfam" id="TIGR00556">
    <property type="entry name" value="pantethn_trn"/>
    <property type="match status" value="1"/>
</dbReference>
<evidence type="ECO:0000256" key="3">
    <source>
        <dbReference type="ARBA" id="ARBA00022842"/>
    </source>
</evidence>
<protein>
    <submittedName>
        <fullName evidence="5">Holo-[acyl-carrier-protein] synthase</fullName>
        <ecNumber evidence="5">2.7.8.7</ecNumber>
    </submittedName>
</protein>
<gene>
    <name evidence="5" type="primary">acpS</name>
    <name evidence="5" type="ORF">CCHOA_08900</name>
</gene>
<evidence type="ECO:0000313" key="6">
    <source>
        <dbReference type="Proteomes" id="UP000269019"/>
    </source>
</evidence>
<dbReference type="OrthoDB" id="517356at2"/>
<evidence type="ECO:0000256" key="1">
    <source>
        <dbReference type="ARBA" id="ARBA00022679"/>
    </source>
</evidence>
<evidence type="ECO:0000313" key="5">
    <source>
        <dbReference type="EMBL" id="AZA14164.1"/>
    </source>
</evidence>
<keyword evidence="3" id="KW-0460">Magnesium</keyword>
<dbReference type="Pfam" id="PF01648">
    <property type="entry name" value="ACPS"/>
    <property type="match status" value="1"/>
</dbReference>
<sequence>MPPYVLAHGIDVVDLTAFAAQLSQPGTQFLRVLSRRERLRANRYSGFRFAEHVAGRWAIKEAVIKAFSQALFGQPPIIAAEEVNFAEIEVVADAFGRIKVQLHGEFAAAITAALGEDLQWFASISHDGAVCIGSVILCRSHTARTIEAPSEVTND</sequence>
<dbReference type="GO" id="GO:0008897">
    <property type="term" value="F:holo-[acyl-carrier-protein] synthase activity"/>
    <property type="evidence" value="ECO:0007669"/>
    <property type="project" value="UniProtKB-EC"/>
</dbReference>
<dbReference type="RefSeq" id="WP_123929178.1">
    <property type="nucleotide sequence ID" value="NZ_CP033896.1"/>
</dbReference>
<dbReference type="InterPro" id="IPR037143">
    <property type="entry name" value="4-PPantetheinyl_Trfase_dom_sf"/>
</dbReference>
<keyword evidence="1 5" id="KW-0808">Transferase</keyword>
<dbReference type="EMBL" id="CP033896">
    <property type="protein sequence ID" value="AZA14164.1"/>
    <property type="molecule type" value="Genomic_DNA"/>
</dbReference>
<organism evidence="5 6">
    <name type="scientific">Corynebacterium choanae</name>
    <dbReference type="NCBI Taxonomy" id="1862358"/>
    <lineage>
        <taxon>Bacteria</taxon>
        <taxon>Bacillati</taxon>
        <taxon>Actinomycetota</taxon>
        <taxon>Actinomycetes</taxon>
        <taxon>Mycobacteriales</taxon>
        <taxon>Corynebacteriaceae</taxon>
        <taxon>Corynebacterium</taxon>
    </lineage>
</organism>
<dbReference type="GO" id="GO:0006633">
    <property type="term" value="P:fatty acid biosynthetic process"/>
    <property type="evidence" value="ECO:0007669"/>
    <property type="project" value="InterPro"/>
</dbReference>
<evidence type="ECO:0000256" key="2">
    <source>
        <dbReference type="ARBA" id="ARBA00022723"/>
    </source>
</evidence>
<dbReference type="InterPro" id="IPR008278">
    <property type="entry name" value="4-PPantetheinyl_Trfase_dom"/>
</dbReference>
<proteinExistence type="predicted"/>